<dbReference type="Pfam" id="PF02810">
    <property type="entry name" value="SEC-C"/>
    <property type="match status" value="1"/>
</dbReference>
<protein>
    <recommendedName>
        <fullName evidence="3">SEC-C motif domain protein</fullName>
    </recommendedName>
</protein>
<dbReference type="InterPro" id="IPR004027">
    <property type="entry name" value="SEC_C_motif"/>
</dbReference>
<comment type="caution">
    <text evidence="1">The sequence shown here is derived from an EMBL/GenBank/DDBJ whole genome shotgun (WGS) entry which is preliminary data.</text>
</comment>
<keyword evidence="2" id="KW-1185">Reference proteome</keyword>
<proteinExistence type="predicted"/>
<evidence type="ECO:0000313" key="1">
    <source>
        <dbReference type="EMBL" id="GAN34618.1"/>
    </source>
</evidence>
<dbReference type="Gene3D" id="3.10.450.50">
    <property type="match status" value="1"/>
</dbReference>
<gene>
    <name evidence="1" type="ORF">BROSI_A3156</name>
</gene>
<dbReference type="Proteomes" id="UP000032309">
    <property type="component" value="Unassembled WGS sequence"/>
</dbReference>
<reference evidence="2" key="1">
    <citation type="journal article" date="2015" name="Genome Announc.">
        <title>Draft Genome Sequence of an Anaerobic Ammonium-Oxidizing Bacterium, "Candidatus Brocadia sinica".</title>
        <authorList>
            <person name="Oshiki M."/>
            <person name="Shinyako-Hata K."/>
            <person name="Satoh H."/>
            <person name="Okabe S."/>
        </authorList>
    </citation>
    <scope>NUCLEOTIDE SEQUENCE [LARGE SCALE GENOMIC DNA]</scope>
    <source>
        <strain evidence="2">JPN1</strain>
    </source>
</reference>
<name>A0ABQ0K127_9BACT</name>
<evidence type="ECO:0008006" key="3">
    <source>
        <dbReference type="Google" id="ProtNLM"/>
    </source>
</evidence>
<accession>A0ABQ0K127</accession>
<organism evidence="1 2">
    <name type="scientific">Candidatus Brocadia sinica JPN1</name>
    <dbReference type="NCBI Taxonomy" id="1197129"/>
    <lineage>
        <taxon>Bacteria</taxon>
        <taxon>Pseudomonadati</taxon>
        <taxon>Planctomycetota</taxon>
        <taxon>Candidatus Brocadiia</taxon>
        <taxon>Candidatus Brocadiales</taxon>
        <taxon>Candidatus Brocadiaceae</taxon>
        <taxon>Candidatus Brocadia</taxon>
    </lineage>
</organism>
<dbReference type="EMBL" id="BAFN01000001">
    <property type="protein sequence ID" value="GAN34618.1"/>
    <property type="molecule type" value="Genomic_DNA"/>
</dbReference>
<dbReference type="SUPFAM" id="SSF103642">
    <property type="entry name" value="Sec-C motif"/>
    <property type="match status" value="1"/>
</dbReference>
<evidence type="ECO:0000313" key="2">
    <source>
        <dbReference type="Proteomes" id="UP000032309"/>
    </source>
</evidence>
<sequence length="118" mass="13595">MAYGIAHNIIETDHVAMVKHPADKRCVVVYDDNGKQFKLIRFLSELITTNNLQPFDFGELQFSKKKVKNHEFQKKERNSPCYCGSGKKFKKCCISKEYVNGDHVDIVAKLTNIEEIID</sequence>